<feature type="compositionally biased region" description="Polar residues" evidence="2">
    <location>
        <begin position="89"/>
        <end position="102"/>
    </location>
</feature>
<feature type="region of interest" description="Disordered" evidence="2">
    <location>
        <begin position="80"/>
        <end position="102"/>
    </location>
</feature>
<dbReference type="AlphaFoldDB" id="A0A183J3T1"/>
<evidence type="ECO:0000313" key="4">
    <source>
        <dbReference type="EMBL" id="VDP32585.1"/>
    </source>
</evidence>
<proteinExistence type="predicted"/>
<name>A0A183J3T1_9BILA</name>
<keyword evidence="5" id="KW-1185">Reference proteome</keyword>
<dbReference type="PANTHER" id="PTHR31019">
    <property type="entry name" value="SMALL INTEGRAL MEMBRANE PROTEIN 14"/>
    <property type="match status" value="1"/>
</dbReference>
<evidence type="ECO:0000256" key="1">
    <source>
        <dbReference type="ARBA" id="ARBA00017902"/>
    </source>
</evidence>
<gene>
    <name evidence="4" type="ORF">SBAD_LOCUS10531</name>
</gene>
<dbReference type="WBParaSite" id="SBAD_0001089501-mRNA-1">
    <property type="protein sequence ID" value="SBAD_0001089501-mRNA-1"/>
    <property type="gene ID" value="SBAD_0001089501"/>
</dbReference>
<reference evidence="4 5" key="2">
    <citation type="submission" date="2018-11" db="EMBL/GenBank/DDBJ databases">
        <authorList>
            <consortium name="Pathogen Informatics"/>
        </authorList>
    </citation>
    <scope>NUCLEOTIDE SEQUENCE [LARGE SCALE GENOMIC DNA]</scope>
</reference>
<sequence>MADSGSFDMCQCICSREAAIRRLLILLRQSQNYCTDTECSNGVDLPSTSGEAKNVTMIVIMLWLALAIVLYLLRPPSLRRSNVGDMKTESNNNHVRNQQSDR</sequence>
<keyword evidence="3" id="KW-1133">Transmembrane helix</keyword>
<evidence type="ECO:0000313" key="6">
    <source>
        <dbReference type="WBParaSite" id="SBAD_0001089501-mRNA-1"/>
    </source>
</evidence>
<reference evidence="6" key="1">
    <citation type="submission" date="2016-06" db="UniProtKB">
        <authorList>
            <consortium name="WormBaseParasite"/>
        </authorList>
    </citation>
    <scope>IDENTIFICATION</scope>
</reference>
<protein>
    <recommendedName>
        <fullName evidence="1">Small integral membrane protein 14</fullName>
    </recommendedName>
</protein>
<dbReference type="GO" id="GO:0005783">
    <property type="term" value="C:endoplasmic reticulum"/>
    <property type="evidence" value="ECO:0007669"/>
    <property type="project" value="TreeGrafter"/>
</dbReference>
<evidence type="ECO:0000256" key="3">
    <source>
        <dbReference type="SAM" id="Phobius"/>
    </source>
</evidence>
<dbReference type="InterPro" id="IPR020309">
    <property type="entry name" value="Smim-14"/>
</dbReference>
<accession>A0A183J3T1</accession>
<organism evidence="6">
    <name type="scientific">Soboliphyme baturini</name>
    <dbReference type="NCBI Taxonomy" id="241478"/>
    <lineage>
        <taxon>Eukaryota</taxon>
        <taxon>Metazoa</taxon>
        <taxon>Ecdysozoa</taxon>
        <taxon>Nematoda</taxon>
        <taxon>Enoplea</taxon>
        <taxon>Dorylaimia</taxon>
        <taxon>Dioctophymatida</taxon>
        <taxon>Dioctophymatoidea</taxon>
        <taxon>Soboliphymatidae</taxon>
        <taxon>Soboliphyme</taxon>
    </lineage>
</organism>
<evidence type="ECO:0000313" key="5">
    <source>
        <dbReference type="Proteomes" id="UP000270296"/>
    </source>
</evidence>
<dbReference type="PANTHER" id="PTHR31019:SF1">
    <property type="entry name" value="SMALL INTEGRAL MEMBRANE PROTEIN 14"/>
    <property type="match status" value="1"/>
</dbReference>
<feature type="transmembrane region" description="Helical" evidence="3">
    <location>
        <begin position="55"/>
        <end position="73"/>
    </location>
</feature>
<dbReference type="Pfam" id="PF11027">
    <property type="entry name" value="DUF2615"/>
    <property type="match status" value="1"/>
</dbReference>
<dbReference type="Proteomes" id="UP000270296">
    <property type="component" value="Unassembled WGS sequence"/>
</dbReference>
<evidence type="ECO:0000256" key="2">
    <source>
        <dbReference type="SAM" id="MobiDB-lite"/>
    </source>
</evidence>
<keyword evidence="3" id="KW-0472">Membrane</keyword>
<keyword evidence="3" id="KW-0812">Transmembrane</keyword>
<dbReference type="EMBL" id="UZAM01014210">
    <property type="protein sequence ID" value="VDP32585.1"/>
    <property type="molecule type" value="Genomic_DNA"/>
</dbReference>
<dbReference type="OrthoDB" id="10054061at2759"/>